<dbReference type="AlphaFoldDB" id="A0A4Y2HWI4"/>
<dbReference type="Proteomes" id="UP000499080">
    <property type="component" value="Unassembled WGS sequence"/>
</dbReference>
<sequence>MTRAPLSLGTPMLVCKVIVNRVSFLQKGEGLGRKRRNGASGQGHKIKKKKRGSHKCIISSISVVSVAMMGRWNSKGCQTRVKWFKVHRQKEDVSLSAGRGVRDTGEGKRKSTTDVKVKNCLIKFKVL</sequence>
<evidence type="ECO:0000256" key="1">
    <source>
        <dbReference type="SAM" id="MobiDB-lite"/>
    </source>
</evidence>
<comment type="caution">
    <text evidence="2">The sequence shown here is derived from an EMBL/GenBank/DDBJ whole genome shotgun (WGS) entry which is preliminary data.</text>
</comment>
<organism evidence="2 3">
    <name type="scientific">Araneus ventricosus</name>
    <name type="common">Orbweaver spider</name>
    <name type="synonym">Epeira ventricosa</name>
    <dbReference type="NCBI Taxonomy" id="182803"/>
    <lineage>
        <taxon>Eukaryota</taxon>
        <taxon>Metazoa</taxon>
        <taxon>Ecdysozoa</taxon>
        <taxon>Arthropoda</taxon>
        <taxon>Chelicerata</taxon>
        <taxon>Arachnida</taxon>
        <taxon>Araneae</taxon>
        <taxon>Araneomorphae</taxon>
        <taxon>Entelegynae</taxon>
        <taxon>Araneoidea</taxon>
        <taxon>Araneidae</taxon>
        <taxon>Araneus</taxon>
    </lineage>
</organism>
<name>A0A4Y2HWI4_ARAVE</name>
<evidence type="ECO:0000313" key="3">
    <source>
        <dbReference type="Proteomes" id="UP000499080"/>
    </source>
</evidence>
<protein>
    <submittedName>
        <fullName evidence="2">Uncharacterized protein</fullName>
    </submittedName>
</protein>
<evidence type="ECO:0000313" key="2">
    <source>
        <dbReference type="EMBL" id="GBM69653.1"/>
    </source>
</evidence>
<gene>
    <name evidence="2" type="ORF">AVEN_205070_1</name>
</gene>
<feature type="region of interest" description="Disordered" evidence="1">
    <location>
        <begin position="31"/>
        <end position="51"/>
    </location>
</feature>
<dbReference type="EMBL" id="BGPR01183411">
    <property type="protein sequence ID" value="GBM69653.1"/>
    <property type="molecule type" value="Genomic_DNA"/>
</dbReference>
<proteinExistence type="predicted"/>
<reference evidence="2 3" key="1">
    <citation type="journal article" date="2019" name="Sci. Rep.">
        <title>Orb-weaving spider Araneus ventricosus genome elucidates the spidroin gene catalogue.</title>
        <authorList>
            <person name="Kono N."/>
            <person name="Nakamura H."/>
            <person name="Ohtoshi R."/>
            <person name="Moran D.A.P."/>
            <person name="Shinohara A."/>
            <person name="Yoshida Y."/>
            <person name="Fujiwara M."/>
            <person name="Mori M."/>
            <person name="Tomita M."/>
            <person name="Arakawa K."/>
        </authorList>
    </citation>
    <scope>NUCLEOTIDE SEQUENCE [LARGE SCALE GENOMIC DNA]</scope>
</reference>
<keyword evidence="3" id="KW-1185">Reference proteome</keyword>
<accession>A0A4Y2HWI4</accession>